<reference evidence="2 3" key="1">
    <citation type="submission" date="2019-11" db="EMBL/GenBank/DDBJ databases">
        <authorList>
            <person name="Li X."/>
        </authorList>
    </citation>
    <scope>NUCLEOTIDE SEQUENCE [LARGE SCALE GENOMIC DNA]</scope>
    <source>
        <strain evidence="2 3">L9</strain>
    </source>
</reference>
<evidence type="ECO:0000313" key="3">
    <source>
        <dbReference type="Proteomes" id="UP000469125"/>
    </source>
</evidence>
<dbReference type="Pfam" id="PF14808">
    <property type="entry name" value="TMEM164"/>
    <property type="match status" value="1"/>
</dbReference>
<dbReference type="InterPro" id="IPR011737">
    <property type="entry name" value="CHP02206_TP0381"/>
</dbReference>
<dbReference type="EMBL" id="WOCA01000010">
    <property type="protein sequence ID" value="MUK89339.1"/>
    <property type="molecule type" value="Genomic_DNA"/>
</dbReference>
<dbReference type="AlphaFoldDB" id="A0A6N8FNH8"/>
<keyword evidence="1" id="KW-0472">Membrane</keyword>
<accession>A0A6N8FNH8</accession>
<proteinExistence type="predicted"/>
<keyword evidence="3" id="KW-1185">Reference proteome</keyword>
<feature type="transmembrane region" description="Helical" evidence="1">
    <location>
        <begin position="20"/>
        <end position="41"/>
    </location>
</feature>
<gene>
    <name evidence="2" type="ORF">GMD78_13280</name>
</gene>
<protein>
    <submittedName>
        <fullName evidence="2">TIGR02206 family membrane protein</fullName>
    </submittedName>
</protein>
<organism evidence="2 3">
    <name type="scientific">Ornithinibacillus caprae</name>
    <dbReference type="NCBI Taxonomy" id="2678566"/>
    <lineage>
        <taxon>Bacteria</taxon>
        <taxon>Bacillati</taxon>
        <taxon>Bacillota</taxon>
        <taxon>Bacilli</taxon>
        <taxon>Bacillales</taxon>
        <taxon>Bacillaceae</taxon>
        <taxon>Ornithinibacillus</taxon>
    </lineage>
</organism>
<feature type="transmembrane region" description="Helical" evidence="1">
    <location>
        <begin position="169"/>
        <end position="188"/>
    </location>
</feature>
<dbReference type="Proteomes" id="UP000469125">
    <property type="component" value="Unassembled WGS sequence"/>
</dbReference>
<feature type="transmembrane region" description="Helical" evidence="1">
    <location>
        <begin position="208"/>
        <end position="232"/>
    </location>
</feature>
<feature type="transmembrane region" description="Helical" evidence="1">
    <location>
        <begin position="82"/>
        <end position="99"/>
    </location>
</feature>
<sequence>MDFLQKWFENVSQYPFELFSLSHIIIIVTHILGIIILLVFVKKLPIKTIYIIRWGLFFLLIFSELSYQTWGIYNEAWNPREFLPLQLCSISGVIAILALLTQNQKLIQITFFIAIFPAFLAVITPELFHGFPHFRFWQFFIHHLVLSWAGIFLVVTNNVNISLKITLEIYTYLFVYAGIIGFLVNPLFNANFLFLAKSPSANTPLEFLGVGLCYYVNLCLIGLGFFLLQLGIYKIMVRIYHRGHYFENLRIIKKD</sequence>
<feature type="transmembrane region" description="Helical" evidence="1">
    <location>
        <begin position="106"/>
        <end position="124"/>
    </location>
</feature>
<keyword evidence="1" id="KW-0812">Transmembrane</keyword>
<name>A0A6N8FNH8_9BACI</name>
<keyword evidence="1" id="KW-1133">Transmembrane helix</keyword>
<feature type="transmembrane region" description="Helical" evidence="1">
    <location>
        <begin position="50"/>
        <end position="70"/>
    </location>
</feature>
<feature type="transmembrane region" description="Helical" evidence="1">
    <location>
        <begin position="136"/>
        <end position="157"/>
    </location>
</feature>
<comment type="caution">
    <text evidence="2">The sequence shown here is derived from an EMBL/GenBank/DDBJ whole genome shotgun (WGS) entry which is preliminary data.</text>
</comment>
<evidence type="ECO:0000313" key="2">
    <source>
        <dbReference type="EMBL" id="MUK89339.1"/>
    </source>
</evidence>
<evidence type="ECO:0000256" key="1">
    <source>
        <dbReference type="SAM" id="Phobius"/>
    </source>
</evidence>
<dbReference type="NCBIfam" id="TIGR02206">
    <property type="entry name" value="intg_mem_TP0381"/>
    <property type="match status" value="1"/>
</dbReference>